<feature type="compositionally biased region" description="Basic residues" evidence="2">
    <location>
        <begin position="95"/>
        <end position="104"/>
    </location>
</feature>
<organism evidence="7 8">
    <name type="scientific">Oryza sativa subsp. japonica</name>
    <name type="common">Rice</name>
    <dbReference type="NCBI Taxonomy" id="39947"/>
    <lineage>
        <taxon>Eukaryota</taxon>
        <taxon>Viridiplantae</taxon>
        <taxon>Streptophyta</taxon>
        <taxon>Embryophyta</taxon>
        <taxon>Tracheophyta</taxon>
        <taxon>Spermatophyta</taxon>
        <taxon>Magnoliopsida</taxon>
        <taxon>Liliopsida</taxon>
        <taxon>Poales</taxon>
        <taxon>Poaceae</taxon>
        <taxon>BOP clade</taxon>
        <taxon>Oryzoideae</taxon>
        <taxon>Oryzeae</taxon>
        <taxon>Oryzinae</taxon>
        <taxon>Oryza</taxon>
        <taxon>Oryza sativa</taxon>
    </lineage>
</organism>
<dbReference type="InterPro" id="IPR003871">
    <property type="entry name" value="RFA1B/D_OB_1st"/>
</dbReference>
<feature type="region of interest" description="Disordered" evidence="2">
    <location>
        <begin position="91"/>
        <end position="140"/>
    </location>
</feature>
<dbReference type="KEGG" id="dosa:Os08g0448900"/>
<dbReference type="Pfam" id="PF21530">
    <property type="entry name" value="Pif1_2B_dom"/>
    <property type="match status" value="1"/>
</dbReference>
<dbReference type="GO" id="GO:0005524">
    <property type="term" value="F:ATP binding"/>
    <property type="evidence" value="ECO:0007669"/>
    <property type="project" value="UniProtKB-KW"/>
</dbReference>
<keyword evidence="1" id="KW-0378">Hydrolase</keyword>
<reference evidence="8" key="2">
    <citation type="journal article" date="2008" name="Nucleic Acids Res.">
        <title>The rice annotation project database (RAP-DB): 2008 update.</title>
        <authorList>
            <consortium name="The rice annotation project (RAP)"/>
        </authorList>
    </citation>
    <scope>GENOME REANNOTATION</scope>
    <source>
        <strain evidence="8">cv. Nipponbare</strain>
    </source>
</reference>
<protein>
    <recommendedName>
        <fullName evidence="1">ATP-dependent DNA helicase</fullName>
        <ecNumber evidence="1">5.6.2.3</ecNumber>
    </recommendedName>
</protein>
<dbReference type="EMBL" id="AP008214">
    <property type="protein sequence ID" value="BAH94330.1"/>
    <property type="molecule type" value="Genomic_DNA"/>
</dbReference>
<evidence type="ECO:0000259" key="4">
    <source>
        <dbReference type="Pfam" id="PF05970"/>
    </source>
</evidence>
<feature type="domain" description="Replication protein A 70 kDa DNA-binding subunit B/D first OB fold" evidence="3">
    <location>
        <begin position="1308"/>
        <end position="1412"/>
    </location>
</feature>
<dbReference type="EC" id="5.6.2.3" evidence="1"/>
<dbReference type="GO" id="GO:0016887">
    <property type="term" value="F:ATP hydrolysis activity"/>
    <property type="evidence" value="ECO:0007669"/>
    <property type="project" value="RHEA"/>
</dbReference>
<feature type="domain" description="DNA helicase Pif1-like 2B" evidence="6">
    <location>
        <begin position="1219"/>
        <end position="1265"/>
    </location>
</feature>
<dbReference type="GO" id="GO:0006310">
    <property type="term" value="P:DNA recombination"/>
    <property type="evidence" value="ECO:0007669"/>
    <property type="project" value="UniProtKB-KW"/>
</dbReference>
<evidence type="ECO:0000313" key="7">
    <source>
        <dbReference type="EMBL" id="BAH94330.1"/>
    </source>
</evidence>
<dbReference type="SUPFAM" id="SSF52540">
    <property type="entry name" value="P-loop containing nucleoside triphosphate hydrolases"/>
    <property type="match status" value="2"/>
</dbReference>
<keyword evidence="1" id="KW-0227">DNA damage</keyword>
<dbReference type="Proteomes" id="UP000000763">
    <property type="component" value="Chromosome 8"/>
</dbReference>
<dbReference type="SUPFAM" id="SSF50249">
    <property type="entry name" value="Nucleic acid-binding proteins"/>
    <property type="match status" value="2"/>
</dbReference>
<dbReference type="Gene3D" id="2.40.50.140">
    <property type="entry name" value="Nucleic acid-binding proteins"/>
    <property type="match status" value="2"/>
</dbReference>
<name>C7J699_ORYSJ</name>
<comment type="cofactor">
    <cofactor evidence="1">
        <name>Mg(2+)</name>
        <dbReference type="ChEBI" id="CHEBI:18420"/>
    </cofactor>
</comment>
<reference evidence="7 8" key="1">
    <citation type="journal article" date="2005" name="Nature">
        <title>The map-based sequence of the rice genome.</title>
        <authorList>
            <consortium name="International rice genome sequencing project (IRGSP)"/>
            <person name="Matsumoto T."/>
            <person name="Wu J."/>
            <person name="Kanamori H."/>
            <person name="Katayose Y."/>
            <person name="Fujisawa M."/>
            <person name="Namiki N."/>
            <person name="Mizuno H."/>
            <person name="Yamamoto K."/>
            <person name="Antonio B.A."/>
            <person name="Baba T."/>
            <person name="Sakata K."/>
            <person name="Nagamura Y."/>
            <person name="Aoki H."/>
            <person name="Arikawa K."/>
            <person name="Arita K."/>
            <person name="Bito T."/>
            <person name="Chiden Y."/>
            <person name="Fujitsuka N."/>
            <person name="Fukunaka R."/>
            <person name="Hamada M."/>
            <person name="Harada C."/>
            <person name="Hayashi A."/>
            <person name="Hijishita S."/>
            <person name="Honda M."/>
            <person name="Hosokawa S."/>
            <person name="Ichikawa Y."/>
            <person name="Idonuma A."/>
            <person name="Iijima M."/>
            <person name="Ikeda M."/>
            <person name="Ikeno M."/>
            <person name="Ito K."/>
            <person name="Ito S."/>
            <person name="Ito T."/>
            <person name="Ito Y."/>
            <person name="Ito Y."/>
            <person name="Iwabuchi A."/>
            <person name="Kamiya K."/>
            <person name="Karasawa W."/>
            <person name="Kurita K."/>
            <person name="Katagiri S."/>
            <person name="Kikuta A."/>
            <person name="Kobayashi H."/>
            <person name="Kobayashi N."/>
            <person name="Machita K."/>
            <person name="Maehara T."/>
            <person name="Masukawa M."/>
            <person name="Mizubayashi T."/>
            <person name="Mukai Y."/>
            <person name="Nagasaki H."/>
            <person name="Nagata Y."/>
            <person name="Naito S."/>
            <person name="Nakashima M."/>
            <person name="Nakama Y."/>
            <person name="Nakamichi Y."/>
            <person name="Nakamura M."/>
            <person name="Meguro A."/>
            <person name="Negishi M."/>
            <person name="Ohta I."/>
            <person name="Ohta T."/>
            <person name="Okamoto M."/>
            <person name="Ono N."/>
            <person name="Saji S."/>
            <person name="Sakaguchi M."/>
            <person name="Sakai K."/>
            <person name="Shibata M."/>
            <person name="Shimokawa T."/>
            <person name="Song J."/>
            <person name="Takazaki Y."/>
            <person name="Terasawa K."/>
            <person name="Tsugane M."/>
            <person name="Tsuji K."/>
            <person name="Ueda S."/>
            <person name="Waki K."/>
            <person name="Yamagata H."/>
            <person name="Yamamoto M."/>
            <person name="Yamamoto S."/>
            <person name="Yamane H."/>
            <person name="Yoshiki S."/>
            <person name="Yoshihara R."/>
            <person name="Yukawa K."/>
            <person name="Zhong H."/>
            <person name="Yano M."/>
            <person name="Yuan Q."/>
            <person name="Ouyang S."/>
            <person name="Liu J."/>
            <person name="Jones K.M."/>
            <person name="Gansberger K."/>
            <person name="Moffat K."/>
            <person name="Hill J."/>
            <person name="Bera J."/>
            <person name="Fadrosh D."/>
            <person name="Jin S."/>
            <person name="Johri S."/>
            <person name="Kim M."/>
            <person name="Overton L."/>
            <person name="Reardon M."/>
            <person name="Tsitrin T."/>
            <person name="Vuong H."/>
            <person name="Weaver B."/>
            <person name="Ciecko A."/>
            <person name="Tallon L."/>
            <person name="Jackson J."/>
            <person name="Pai G."/>
            <person name="Aken S.V."/>
            <person name="Utterback T."/>
            <person name="Reidmuller S."/>
            <person name="Feldblyum T."/>
            <person name="Hsiao J."/>
            <person name="Zismann V."/>
            <person name="Iobst S."/>
            <person name="de Vazeille A.R."/>
            <person name="Buell C.R."/>
            <person name="Ying K."/>
            <person name="Li Y."/>
            <person name="Lu T."/>
            <person name="Huang Y."/>
            <person name="Zhao Q."/>
            <person name="Feng Q."/>
            <person name="Zhang L."/>
            <person name="Zhu J."/>
            <person name="Weng Q."/>
            <person name="Mu J."/>
            <person name="Lu Y."/>
            <person name="Fan D."/>
            <person name="Liu Y."/>
            <person name="Guan J."/>
            <person name="Zhang Y."/>
            <person name="Yu S."/>
            <person name="Liu X."/>
            <person name="Zhang Y."/>
            <person name="Hong G."/>
            <person name="Han B."/>
            <person name="Choisne N."/>
            <person name="Demange N."/>
            <person name="Orjeda G."/>
            <person name="Samain S."/>
            <person name="Cattolico L."/>
            <person name="Pelletier E."/>
            <person name="Couloux A."/>
            <person name="Segurens B."/>
            <person name="Wincker P."/>
            <person name="D'Hont A."/>
            <person name="Scarpelli C."/>
            <person name="Weissenbach J."/>
            <person name="Salanoubat M."/>
            <person name="Quetier F."/>
            <person name="Yu Y."/>
            <person name="Kim H.R."/>
            <person name="Rambo T."/>
            <person name="Currie J."/>
            <person name="Collura K."/>
            <person name="Luo M."/>
            <person name="Yang T."/>
            <person name="Ammiraju J.S.S."/>
            <person name="Engler F."/>
            <person name="Soderlund C."/>
            <person name="Wing R.A."/>
            <person name="Palmer L.E."/>
            <person name="de la Bastide M."/>
            <person name="Spiegel L."/>
            <person name="Nascimento L."/>
            <person name="Zutavern T."/>
            <person name="O'Shaughnessy A."/>
            <person name="Dike S."/>
            <person name="Dedhia N."/>
            <person name="Preston R."/>
            <person name="Balija V."/>
            <person name="McCombie W.R."/>
            <person name="Chow T."/>
            <person name="Chen H."/>
            <person name="Chung M."/>
            <person name="Chen C."/>
            <person name="Shaw J."/>
            <person name="Wu H."/>
            <person name="Hsiao K."/>
            <person name="Chao Y."/>
            <person name="Chu M."/>
            <person name="Cheng C."/>
            <person name="Hour A."/>
            <person name="Lee P."/>
            <person name="Lin S."/>
            <person name="Lin Y."/>
            <person name="Liou J."/>
            <person name="Liu S."/>
            <person name="Hsing Y."/>
            <person name="Raghuvanshi S."/>
            <person name="Mohanty A."/>
            <person name="Bharti A.K."/>
            <person name="Gaur A."/>
            <person name="Gupta V."/>
            <person name="Kumar D."/>
            <person name="Ravi V."/>
            <person name="Vij S."/>
            <person name="Kapur A."/>
            <person name="Khurana P."/>
            <person name="Khurana P."/>
            <person name="Khurana J.P."/>
            <person name="Tyagi A.K."/>
            <person name="Gaikwad K."/>
            <person name="Singh A."/>
            <person name="Dalal V."/>
            <person name="Srivastava S."/>
            <person name="Dixit A."/>
            <person name="Pal A.K."/>
            <person name="Ghazi I.A."/>
            <person name="Yadav M."/>
            <person name="Pandit A."/>
            <person name="Bhargava A."/>
            <person name="Sureshbabu K."/>
            <person name="Batra K."/>
            <person name="Sharma T.R."/>
            <person name="Mohapatra T."/>
            <person name="Singh N.K."/>
            <person name="Messing J."/>
            <person name="Nelson A.B."/>
            <person name="Fuks G."/>
            <person name="Kavchok S."/>
            <person name="Keizer G."/>
            <person name="Linton E."/>
            <person name="Llaca V."/>
            <person name="Song R."/>
            <person name="Tanyolac B."/>
            <person name="Young S."/>
            <person name="Ho-Il K."/>
            <person name="Hahn J.H."/>
            <person name="Sangsakoo G."/>
            <person name="Vanavichit A."/>
            <person name="de Mattos Luiz.A.T."/>
            <person name="Zimmer P.D."/>
            <person name="Malone G."/>
            <person name="Dellagostin O."/>
            <person name="de Oliveira A.C."/>
            <person name="Bevan M."/>
            <person name="Bancroft I."/>
            <person name="Minx P."/>
            <person name="Cordum H."/>
            <person name="Wilson R."/>
            <person name="Cheng Z."/>
            <person name="Jin W."/>
            <person name="Jiang J."/>
            <person name="Leong S.A."/>
            <person name="Iwama H."/>
            <person name="Gojobori T."/>
            <person name="Itoh T."/>
            <person name="Niimura Y."/>
            <person name="Fujii Y."/>
            <person name="Habara T."/>
            <person name="Sakai H."/>
            <person name="Sato Y."/>
            <person name="Wilson G."/>
            <person name="Kumar K."/>
            <person name="McCouch S."/>
            <person name="Juretic N."/>
            <person name="Hoen D."/>
            <person name="Wright S."/>
            <person name="Bruskiewich R."/>
            <person name="Bureau T."/>
            <person name="Miyao A."/>
            <person name="Hirochika H."/>
            <person name="Nishikawa T."/>
            <person name="Kadowaki K."/>
            <person name="Sugiura M."/>
            <person name="Burr B."/>
            <person name="Sasaki T."/>
        </authorList>
    </citation>
    <scope>NUCLEOTIDE SEQUENCE [LARGE SCALE GENOMIC DNA]</scope>
    <source>
        <strain evidence="8">cv. Nipponbare</strain>
    </source>
</reference>
<gene>
    <name evidence="7" type="ordered locus">Os08g0448900</name>
</gene>
<comment type="catalytic activity">
    <reaction evidence="1">
        <text>ATP + H2O = ADP + phosphate + H(+)</text>
        <dbReference type="Rhea" id="RHEA:13065"/>
        <dbReference type="ChEBI" id="CHEBI:15377"/>
        <dbReference type="ChEBI" id="CHEBI:15378"/>
        <dbReference type="ChEBI" id="CHEBI:30616"/>
        <dbReference type="ChEBI" id="CHEBI:43474"/>
        <dbReference type="ChEBI" id="CHEBI:456216"/>
        <dbReference type="EC" id="5.6.2.3"/>
    </reaction>
</comment>
<dbReference type="PANTHER" id="PTHR10492:SF57">
    <property type="entry name" value="ATP-DEPENDENT DNA HELICASE"/>
    <property type="match status" value="1"/>
</dbReference>
<evidence type="ECO:0000256" key="2">
    <source>
        <dbReference type="SAM" id="MobiDB-lite"/>
    </source>
</evidence>
<dbReference type="InterPro" id="IPR012340">
    <property type="entry name" value="NA-bd_OB-fold"/>
</dbReference>
<dbReference type="CDD" id="cd04480">
    <property type="entry name" value="RPA1_DBD_A_like"/>
    <property type="match status" value="1"/>
</dbReference>
<dbReference type="Pfam" id="PF05970">
    <property type="entry name" value="PIF1"/>
    <property type="match status" value="1"/>
</dbReference>
<evidence type="ECO:0000259" key="5">
    <source>
        <dbReference type="Pfam" id="PF14214"/>
    </source>
</evidence>
<dbReference type="Pfam" id="PF02721">
    <property type="entry name" value="DUF223"/>
    <property type="match status" value="1"/>
</dbReference>
<proteinExistence type="inferred from homology"/>
<dbReference type="InterPro" id="IPR049163">
    <property type="entry name" value="Pif1-like_2B_dom"/>
</dbReference>
<dbReference type="Pfam" id="PF14214">
    <property type="entry name" value="Helitron_like_N"/>
    <property type="match status" value="1"/>
</dbReference>
<evidence type="ECO:0000259" key="3">
    <source>
        <dbReference type="Pfam" id="PF02721"/>
    </source>
</evidence>
<dbReference type="GO" id="GO:0006281">
    <property type="term" value="P:DNA repair"/>
    <property type="evidence" value="ECO:0007669"/>
    <property type="project" value="UniProtKB-KW"/>
</dbReference>
<feature type="domain" description="Helitron helicase-like" evidence="5">
    <location>
        <begin position="356"/>
        <end position="447"/>
    </location>
</feature>
<dbReference type="GO" id="GO:0000723">
    <property type="term" value="P:telomere maintenance"/>
    <property type="evidence" value="ECO:0007669"/>
    <property type="project" value="InterPro"/>
</dbReference>
<sequence length="1740" mass="195687">MAAINIVTPGVCYAKSSSSFPYYDVPSIHKSSAPSFFSAIFVSSEFSPLRDCAFSHGVHRTVFLDVSPTAFLLTVFCCSCRYSICRDNSGTSHPIVRRRGRPRRSAFITPMPQPNPTAAAESRRRHRQVIDANRNRDQRPVRQRFIGESSISNLTEQNEPHIHIGSIPSNQSFNHRRTIYEPLNLGGPHHSCVHCGAFFCMFAMTSMGAKVNESINDGRAPYVFKISGQLFRTARERLSVDTSNQIQIRLFGKRDAHGDIYSAPVASEVVGLIVGDIGSTDIGRDIIIQDRSSNLQQINENHCKFMSMQYPLLFPYGEDGYHEKLTYNTTARSQAIKRTKMTPLEYFAYRLHDRPRDFNTPLRKYGCPDLFVTFTSNPAWPEVREALARIPGQKPSDRADIVNRVFKMKLNILIDDIKKREFFGPINAVIYTIEFQKRGLPHVHIIIWLAKKEPLDAKKVDSYILAQFPDPAVDKIGYDAVCNFMVHGPCGPHNPSSVCMSEGKCTKFYPKEFCEETTILENGFTQYARPNNGITFKRNEVEIDNRFVVPHNVDLVVKFQAHINVEKVNYDGMHKYLFKYVTKGFDCSRVGFHSNSSNSESSSETINEINNYLECRCVTPNDAAWRLQQFDIHHTDPSIERLPVHLPFKNNVVFTEDDDLEEVIDDPNNSKSKLTAWLEANMENPSARQLTYIEFPEYWTWHNKEKYWDGRRGASRRIGRIAHVSPSQGEAYYLQKLLHIVRGPRSFAEIRTVSACEALGLLGDDQEWSNAIKDAAQWALPFQLRQLFVTMLLFCEVTNPTRLFNEHMSCMSEDIAYRTTRNTSQASSSNNTFVTSSLLLELDKLLRDAGYSLSHFNLPMPDDIASVSAQNRLLLDELSYDVCNMGYTIDEEVSCLNNSQKEVFNAIYNSVVNNEGKTFFVYGYGGTGKTFLWTTLLNSIRRQGKIALAVASSGIASLLLPGGRTPHSRFKIPLEILQNSMCSIKKNTNLAELIQKTSLIIWDESPVNHKYCFEALDRTLRDILSDTSPHSTHKQFGGITVVLGGDFRQTLPVIQNATKQKILKSCIVNSYLWNQCILLHLTENMRLNSACLSASEREDLKNFAEWLLRVGNGAEPYVDVPDQPKGMFIEIPQSLLLSPDCRNLDGLISFVYDSGCQTTDLRSYLCERAILAPTNDVVSEINNKMIAQLATTEMSYYSSDSIDDSCSNHTTLEALYPTEFLNTISINGLLEHVLHLKIGVPIMLLRNLDASRGLCNGTRLIVTQLTNRVIEGEIITGKAKGTKAYIPRIITTSAQSKFISMASSATALKDVTIGQQNCKVFGRLIRLWDALNMRSKSADPLISIDGILLDEHGSMAQISVPKKLEKQFRPLLNEGSVYLITNTTAVDARRKTYIYQHQSYMIQFKHETKVNHLESRGSTIPKFSFSFCPFDQIPGKTITSKPLLGKTEASSSSATQIHIDLDIPQVEQFRSSYKLGSPSLQQQLPKIVRLSPVQAAGKIYNLEEISVMPVSAFQGGVTYSAIAKVSSILSSIKWYYIGCHRCDKGYKLPVTITDKSGSLDAVAFSFVAEDLVELDAAQASQNMKIDSVEHPVTLNKAIGKTRLFTIGMNTDSSSKFPISYVLKRSFSIDDTMPNPLLTSEKFIPIPIVYYHCSSSYGLSLRLLAQVNLCSPPSPSYKQITKSLFGRFSIFGISKLLRLLLKTDKYERLKRRLISSSILDELSAVGKSILSIIVISWPQLG</sequence>
<dbReference type="InterPro" id="IPR010285">
    <property type="entry name" value="DNA_helicase_pif1-like_DEAD"/>
</dbReference>
<feature type="domain" description="DNA helicase Pif1-like DEAD-box helicase" evidence="4">
    <location>
        <begin position="895"/>
        <end position="1115"/>
    </location>
</feature>
<evidence type="ECO:0000256" key="1">
    <source>
        <dbReference type="RuleBase" id="RU363044"/>
    </source>
</evidence>
<keyword evidence="1" id="KW-0067">ATP-binding</keyword>
<evidence type="ECO:0000313" key="8">
    <source>
        <dbReference type="Proteomes" id="UP000000763"/>
    </source>
</evidence>
<dbReference type="GO" id="GO:0043139">
    <property type="term" value="F:5'-3' DNA helicase activity"/>
    <property type="evidence" value="ECO:0007669"/>
    <property type="project" value="UniProtKB-EC"/>
</dbReference>
<evidence type="ECO:0000259" key="6">
    <source>
        <dbReference type="Pfam" id="PF21530"/>
    </source>
</evidence>
<comment type="similarity">
    <text evidence="1">Belongs to the helicase family.</text>
</comment>
<dbReference type="InterPro" id="IPR025476">
    <property type="entry name" value="Helitron_helicase-like"/>
</dbReference>
<keyword evidence="1" id="KW-0347">Helicase</keyword>
<dbReference type="PANTHER" id="PTHR10492">
    <property type="match status" value="1"/>
</dbReference>
<keyword evidence="1" id="KW-0234">DNA repair</keyword>
<keyword evidence="1" id="KW-0547">Nucleotide-binding</keyword>
<keyword evidence="1" id="KW-0233">DNA recombination</keyword>
<dbReference type="Gene3D" id="3.40.50.300">
    <property type="entry name" value="P-loop containing nucleotide triphosphate hydrolases"/>
    <property type="match status" value="1"/>
</dbReference>
<dbReference type="InterPro" id="IPR027417">
    <property type="entry name" value="P-loop_NTPase"/>
</dbReference>
<accession>C7J699</accession>